<dbReference type="InterPro" id="IPR023753">
    <property type="entry name" value="FAD/NAD-binding_dom"/>
</dbReference>
<gene>
    <name evidence="10" type="ORF">RM543_11465</name>
</gene>
<evidence type="ECO:0000256" key="7">
    <source>
        <dbReference type="ARBA" id="ARBA00023004"/>
    </source>
</evidence>
<dbReference type="SUPFAM" id="SSF50022">
    <property type="entry name" value="ISP domain"/>
    <property type="match status" value="1"/>
</dbReference>
<dbReference type="Pfam" id="PF00355">
    <property type="entry name" value="Rieske"/>
    <property type="match status" value="1"/>
</dbReference>
<dbReference type="Gene3D" id="2.102.10.10">
    <property type="entry name" value="Rieske [2Fe-2S] iron-sulphur domain"/>
    <property type="match status" value="1"/>
</dbReference>
<dbReference type="Gene3D" id="3.30.390.30">
    <property type="match status" value="1"/>
</dbReference>
<keyword evidence="11" id="KW-1185">Reference proteome</keyword>
<keyword evidence="8" id="KW-0411">Iron-sulfur</keyword>
<keyword evidence="3" id="KW-0001">2Fe-2S</keyword>
<evidence type="ECO:0000259" key="9">
    <source>
        <dbReference type="PROSITE" id="PS51296"/>
    </source>
</evidence>
<reference evidence="10 11" key="1">
    <citation type="submission" date="2023-09" db="EMBL/GenBank/DDBJ databases">
        <authorList>
            <person name="Rey-Velasco X."/>
        </authorList>
    </citation>
    <scope>NUCLEOTIDE SEQUENCE [LARGE SCALE GENOMIC DNA]</scope>
    <source>
        <strain evidence="10 11">F158</strain>
    </source>
</reference>
<evidence type="ECO:0000256" key="4">
    <source>
        <dbReference type="ARBA" id="ARBA00022723"/>
    </source>
</evidence>
<dbReference type="PRINTS" id="PR00411">
    <property type="entry name" value="PNDRDTASEI"/>
</dbReference>
<dbReference type="Gene3D" id="3.50.50.60">
    <property type="entry name" value="FAD/NAD(P)-binding domain"/>
    <property type="match status" value="2"/>
</dbReference>
<evidence type="ECO:0000256" key="8">
    <source>
        <dbReference type="ARBA" id="ARBA00023014"/>
    </source>
</evidence>
<proteinExistence type="predicted"/>
<comment type="caution">
    <text evidence="10">The sequence shown here is derived from an EMBL/GenBank/DDBJ whole genome shotgun (WGS) entry which is preliminary data.</text>
</comment>
<dbReference type="EMBL" id="JAVRHL010000003">
    <property type="protein sequence ID" value="MDT0683308.1"/>
    <property type="molecule type" value="Genomic_DNA"/>
</dbReference>
<evidence type="ECO:0000313" key="11">
    <source>
        <dbReference type="Proteomes" id="UP001265259"/>
    </source>
</evidence>
<dbReference type="PANTHER" id="PTHR43557:SF2">
    <property type="entry name" value="RIESKE DOMAIN-CONTAINING PROTEIN-RELATED"/>
    <property type="match status" value="1"/>
</dbReference>
<dbReference type="InterPro" id="IPR016156">
    <property type="entry name" value="FAD/NAD-linked_Rdtase_dimer_sf"/>
</dbReference>
<feature type="domain" description="Rieske" evidence="9">
    <location>
        <begin position="4"/>
        <end position="99"/>
    </location>
</feature>
<evidence type="ECO:0000313" key="10">
    <source>
        <dbReference type="EMBL" id="MDT0683308.1"/>
    </source>
</evidence>
<evidence type="ECO:0000256" key="3">
    <source>
        <dbReference type="ARBA" id="ARBA00022714"/>
    </source>
</evidence>
<organism evidence="10 11">
    <name type="scientific">Tropicimonas omnivorans</name>
    <dbReference type="NCBI Taxonomy" id="3075590"/>
    <lineage>
        <taxon>Bacteria</taxon>
        <taxon>Pseudomonadati</taxon>
        <taxon>Pseudomonadota</taxon>
        <taxon>Alphaproteobacteria</taxon>
        <taxon>Rhodobacterales</taxon>
        <taxon>Roseobacteraceae</taxon>
        <taxon>Tropicimonas</taxon>
    </lineage>
</organism>
<name>A0ABU3DIC5_9RHOB</name>
<keyword evidence="4" id="KW-0479">Metal-binding</keyword>
<evidence type="ECO:0000256" key="5">
    <source>
        <dbReference type="ARBA" id="ARBA00022827"/>
    </source>
</evidence>
<dbReference type="InterPro" id="IPR050446">
    <property type="entry name" value="FAD-oxidoreductase/Apoptosis"/>
</dbReference>
<dbReference type="Proteomes" id="UP001265259">
    <property type="component" value="Unassembled WGS sequence"/>
</dbReference>
<keyword evidence="5" id="KW-0274">FAD</keyword>
<evidence type="ECO:0000256" key="1">
    <source>
        <dbReference type="ARBA" id="ARBA00001974"/>
    </source>
</evidence>
<comment type="cofactor">
    <cofactor evidence="1">
        <name>FAD</name>
        <dbReference type="ChEBI" id="CHEBI:57692"/>
    </cofactor>
</comment>
<dbReference type="PRINTS" id="PR00368">
    <property type="entry name" value="FADPNR"/>
</dbReference>
<protein>
    <submittedName>
        <fullName evidence="10">FAD-dependent oxidoreductase</fullName>
    </submittedName>
</protein>
<sequence length="506" mass="53533">MTQHDIGSLQSIEENTPVKADAGGTDILIIRRGDEVTALAHACPHFGLPLSKGHLDGDRLICAFHHACFDVGTGKQTEPPGHNDLRRYEVEVRDGRVLVEVEDGAEAHLEPAFTTRGADTRRFVIVGSGAVADAAALTLRENGFSGAIAMISPEEAPPYDRTLMSKAVLAGGDGPRGPTITGADMLAARDIELLRGTVRAVSPEEKTLSLEDGGTEAFDALLVAPGGTLNTLGAPGEDLPGIHGLRSRVQAERIAKEAEGARRAVIVGGGFIGLEAALSLAKRDIDVTVVLRDPVPMRGVVGERVGRAIRAEHEAEGVTFVEGEVTGFEGEERVSAARLESGDSIEADLVLVAIGVTPATARIGGLNAEADGGVLTGPDLSVPGAPGLFAAGDVAQVPTPWGRVRIEHWRVARQHGMRAARAMMGERVEEVGVPFFWTALKRQYRYLGHAEDWDEIVIDGAPEDGGDFVARYIKDGKVMALFGAGRDAEIAEAHARMIRKGGPLDR</sequence>
<dbReference type="InterPro" id="IPR017941">
    <property type="entry name" value="Rieske_2Fe-2S"/>
</dbReference>
<dbReference type="PANTHER" id="PTHR43557">
    <property type="entry name" value="APOPTOSIS-INDUCING FACTOR 1"/>
    <property type="match status" value="1"/>
</dbReference>
<dbReference type="SUPFAM" id="SSF55424">
    <property type="entry name" value="FAD/NAD-linked reductases, dimerisation (C-terminal) domain"/>
    <property type="match status" value="1"/>
</dbReference>
<dbReference type="Pfam" id="PF07992">
    <property type="entry name" value="Pyr_redox_2"/>
    <property type="match status" value="1"/>
</dbReference>
<keyword evidence="7" id="KW-0408">Iron</keyword>
<accession>A0ABU3DIC5</accession>
<dbReference type="PROSITE" id="PS51296">
    <property type="entry name" value="RIESKE"/>
    <property type="match status" value="1"/>
</dbReference>
<dbReference type="SUPFAM" id="SSF51905">
    <property type="entry name" value="FAD/NAD(P)-binding domain"/>
    <property type="match status" value="2"/>
</dbReference>
<dbReference type="InterPro" id="IPR036188">
    <property type="entry name" value="FAD/NAD-bd_sf"/>
</dbReference>
<dbReference type="RefSeq" id="WP_311691729.1">
    <property type="nucleotide sequence ID" value="NZ_JAVRHL010000003.1"/>
</dbReference>
<evidence type="ECO:0000256" key="2">
    <source>
        <dbReference type="ARBA" id="ARBA00022630"/>
    </source>
</evidence>
<keyword evidence="2" id="KW-0285">Flavoprotein</keyword>
<dbReference type="InterPro" id="IPR036922">
    <property type="entry name" value="Rieske_2Fe-2S_sf"/>
</dbReference>
<evidence type="ECO:0000256" key="6">
    <source>
        <dbReference type="ARBA" id="ARBA00023002"/>
    </source>
</evidence>
<keyword evidence="6" id="KW-0560">Oxidoreductase</keyword>